<evidence type="ECO:0000256" key="6">
    <source>
        <dbReference type="ARBA" id="ARBA00023077"/>
    </source>
</evidence>
<dbReference type="InterPro" id="IPR037066">
    <property type="entry name" value="Plug_dom_sf"/>
</dbReference>
<evidence type="ECO:0000256" key="7">
    <source>
        <dbReference type="ARBA" id="ARBA00023136"/>
    </source>
</evidence>
<evidence type="ECO:0000256" key="4">
    <source>
        <dbReference type="ARBA" id="ARBA00022692"/>
    </source>
</evidence>
<keyword evidence="4" id="KW-0812">Transmembrane</keyword>
<keyword evidence="7" id="KW-0472">Membrane</keyword>
<dbReference type="SUPFAM" id="SSF56935">
    <property type="entry name" value="Porins"/>
    <property type="match status" value="1"/>
</dbReference>
<keyword evidence="2" id="KW-0813">Transport</keyword>
<evidence type="ECO:0000259" key="10">
    <source>
        <dbReference type="Pfam" id="PF07715"/>
    </source>
</evidence>
<dbReference type="Proteomes" id="UP000267049">
    <property type="component" value="Unassembled WGS sequence"/>
</dbReference>
<feature type="chain" id="PRO_5017987029" evidence="9">
    <location>
        <begin position="27"/>
        <end position="988"/>
    </location>
</feature>
<feature type="domain" description="TonB-dependent receptor plug" evidence="10">
    <location>
        <begin position="128"/>
        <end position="224"/>
    </location>
</feature>
<dbReference type="OrthoDB" id="9768147at2"/>
<evidence type="ECO:0000256" key="9">
    <source>
        <dbReference type="SAM" id="SignalP"/>
    </source>
</evidence>
<dbReference type="GO" id="GO:0015344">
    <property type="term" value="F:siderophore uptake transmembrane transporter activity"/>
    <property type="evidence" value="ECO:0007669"/>
    <property type="project" value="TreeGrafter"/>
</dbReference>
<keyword evidence="6" id="KW-0798">TonB box</keyword>
<evidence type="ECO:0000256" key="3">
    <source>
        <dbReference type="ARBA" id="ARBA00022452"/>
    </source>
</evidence>
<dbReference type="AlphaFoldDB" id="A0A3M8SVM9"/>
<dbReference type="PANTHER" id="PTHR30069:SF46">
    <property type="entry name" value="OAR PROTEIN"/>
    <property type="match status" value="1"/>
</dbReference>
<dbReference type="InterPro" id="IPR010917">
    <property type="entry name" value="TonB_rcpt_CS"/>
</dbReference>
<dbReference type="GO" id="GO:0030246">
    <property type="term" value="F:carbohydrate binding"/>
    <property type="evidence" value="ECO:0007669"/>
    <property type="project" value="InterPro"/>
</dbReference>
<feature type="signal peptide" evidence="9">
    <location>
        <begin position="1"/>
        <end position="26"/>
    </location>
</feature>
<keyword evidence="13" id="KW-1185">Reference proteome</keyword>
<comment type="subcellular location">
    <subcellularLocation>
        <location evidence="1">Cell outer membrane</location>
        <topology evidence="1">Multi-pass membrane protein</topology>
    </subcellularLocation>
</comment>
<evidence type="ECO:0000256" key="5">
    <source>
        <dbReference type="ARBA" id="ARBA00022729"/>
    </source>
</evidence>
<comment type="caution">
    <text evidence="12">The sequence shown here is derived from an EMBL/GenBank/DDBJ whole genome shotgun (WGS) entry which is preliminary data.</text>
</comment>
<dbReference type="Gene3D" id="2.170.130.10">
    <property type="entry name" value="TonB-dependent receptor, plug domain"/>
    <property type="match status" value="1"/>
</dbReference>
<sequence length="988" mass="109036">MKALRRSALCLALGMCLASLAPMAVASDGSVVGRTAPGAEVTVRNPATGFSRIVQADASGSYRFPFLPVGSYVLEVRKDGATLGEPVEINVSLGNATHVSAAATGGVSTLDSVEVVGSRVVNAVDVSSTESATNVTREELARLPVERDPLAVALLAPGLTKGEFGGVSFGGSSVAENTVYINGLNVTDFYNRVGFSSVPYAFYKEFQVKTGGYSVEFGRTTGGVINAVTRSGSNAFEFGAEAAWEPAFLQTSASDHYGAQGNPEIIASHDEYDRSSVNFYASGPIIRDRLFFFAMYELRDYQPQNTTDLGDSMSLGNSDDAFWGGKLDWQISDSHQLELLAFSDQNATVTKVHGFDLGSGRRTGYQNTRFLDNGGRNWSLTYTGYLTDALSMKALYGENERQFSQKSLNDIDCNRVRDLRDGISKRDVGCTNISSVIERGDEREAARLDFEWALGGHLLRFGMDREVNTSHHQQYYPGNRLLYEIRDTQPGTTLDNGGTVPDDVFAYVRTRTNEVDGQFESVNTAYYIEDNWAVTPGLVLNAGLRLEAFDNKDSDGRSYIKMDDMLAPRLGFSWDLKGNASTKLFGNLGRYFLPVANVINIKQAGGFFDERTFYVFEGFEDFEYNGQIYQRPILGAQIGPVDNSQGDGTVGDLRAEVDSDMDPVYQDELILGYQSMIDEKWSWGVRGIYRKLHNAIDDMFITSNGILCGGEPSEIGWVMANPGENVTVYTDTNCDGESDGYVTIDTSTAGWALYDHDGNYLGERGWSKPRRDYKALELTLDRAWDDTWSFNASYTLAFNKGNAEGPINSDTDFSDTGRTENFDDPWVNFGGYGYLPNDRRHQFKFRGGYAFSEHWQVGATLTAQSGRPVNAFGAGNPFDGTNYHSYYICVSNCTATNPSERVYQHYGRGAGGNLGWTYDVGANISYLRSFGDTRLRVKLAVYNLLNQERVTEVDDELEADIGFRNPEYLQGTDYQSPRYAQFTVSVDF</sequence>
<evidence type="ECO:0000256" key="8">
    <source>
        <dbReference type="ARBA" id="ARBA00023237"/>
    </source>
</evidence>
<evidence type="ECO:0000256" key="1">
    <source>
        <dbReference type="ARBA" id="ARBA00004571"/>
    </source>
</evidence>
<dbReference type="Pfam" id="PF07715">
    <property type="entry name" value="Plug"/>
    <property type="match status" value="1"/>
</dbReference>
<accession>A0A3M8SVM9</accession>
<evidence type="ECO:0000256" key="2">
    <source>
        <dbReference type="ARBA" id="ARBA00022448"/>
    </source>
</evidence>
<proteinExistence type="predicted"/>
<dbReference type="Gene3D" id="2.60.40.1120">
    <property type="entry name" value="Carboxypeptidase-like, regulatory domain"/>
    <property type="match status" value="1"/>
</dbReference>
<protein>
    <submittedName>
        <fullName evidence="12">TonB-dependent receptor</fullName>
    </submittedName>
</protein>
<name>A0A3M8SVM9_9GAMM</name>
<evidence type="ECO:0000313" key="12">
    <source>
        <dbReference type="EMBL" id="RNF85397.1"/>
    </source>
</evidence>
<feature type="domain" description="TonB-dependent transporter Oar-like beta-barrel" evidence="11">
    <location>
        <begin position="317"/>
        <end position="549"/>
    </location>
</feature>
<dbReference type="PANTHER" id="PTHR30069">
    <property type="entry name" value="TONB-DEPENDENT OUTER MEMBRANE RECEPTOR"/>
    <property type="match status" value="1"/>
</dbReference>
<dbReference type="InterPro" id="IPR013784">
    <property type="entry name" value="Carb-bd-like_fold"/>
</dbReference>
<evidence type="ECO:0000313" key="13">
    <source>
        <dbReference type="Proteomes" id="UP000267049"/>
    </source>
</evidence>
<dbReference type="Pfam" id="PF13620">
    <property type="entry name" value="CarboxypepD_reg"/>
    <property type="match status" value="1"/>
</dbReference>
<organism evidence="12 13">
    <name type="scientific">Montanilutibacter psychrotolerans</name>
    <dbReference type="NCBI Taxonomy" id="1327343"/>
    <lineage>
        <taxon>Bacteria</taxon>
        <taxon>Pseudomonadati</taxon>
        <taxon>Pseudomonadota</taxon>
        <taxon>Gammaproteobacteria</taxon>
        <taxon>Lysobacterales</taxon>
        <taxon>Lysobacteraceae</taxon>
        <taxon>Montanilutibacter</taxon>
    </lineage>
</organism>
<dbReference type="InterPro" id="IPR036942">
    <property type="entry name" value="Beta-barrel_TonB_sf"/>
</dbReference>
<dbReference type="GO" id="GO:0044718">
    <property type="term" value="P:siderophore transmembrane transport"/>
    <property type="evidence" value="ECO:0007669"/>
    <property type="project" value="TreeGrafter"/>
</dbReference>
<dbReference type="GO" id="GO:0009279">
    <property type="term" value="C:cell outer membrane"/>
    <property type="evidence" value="ECO:0007669"/>
    <property type="project" value="UniProtKB-SubCell"/>
</dbReference>
<dbReference type="RefSeq" id="WP_123087180.1">
    <property type="nucleotide sequence ID" value="NZ_RIBS01000002.1"/>
</dbReference>
<dbReference type="InterPro" id="IPR057601">
    <property type="entry name" value="Oar-like_b-barrel"/>
</dbReference>
<dbReference type="PROSITE" id="PS01156">
    <property type="entry name" value="TONB_DEPENDENT_REC_2"/>
    <property type="match status" value="1"/>
</dbReference>
<gene>
    <name evidence="12" type="ORF">EER27_06475</name>
</gene>
<dbReference type="InterPro" id="IPR012910">
    <property type="entry name" value="Plug_dom"/>
</dbReference>
<dbReference type="Pfam" id="PF25183">
    <property type="entry name" value="OMP_b-brl_4"/>
    <property type="match status" value="1"/>
</dbReference>
<keyword evidence="12" id="KW-0675">Receptor</keyword>
<keyword evidence="8" id="KW-0998">Cell outer membrane</keyword>
<dbReference type="SUPFAM" id="SSF49452">
    <property type="entry name" value="Starch-binding domain-like"/>
    <property type="match status" value="1"/>
</dbReference>
<dbReference type="InterPro" id="IPR039426">
    <property type="entry name" value="TonB-dep_rcpt-like"/>
</dbReference>
<dbReference type="EMBL" id="RIBS01000002">
    <property type="protein sequence ID" value="RNF85397.1"/>
    <property type="molecule type" value="Genomic_DNA"/>
</dbReference>
<evidence type="ECO:0000259" key="11">
    <source>
        <dbReference type="Pfam" id="PF25183"/>
    </source>
</evidence>
<dbReference type="Gene3D" id="2.40.170.20">
    <property type="entry name" value="TonB-dependent receptor, beta-barrel domain"/>
    <property type="match status" value="1"/>
</dbReference>
<keyword evidence="3" id="KW-1134">Transmembrane beta strand</keyword>
<reference evidence="12 13" key="1">
    <citation type="submission" date="2018-11" db="EMBL/GenBank/DDBJ databases">
        <title>Lysobacter cryohumiis sp. nov., isolated from soil in the Tianshan Mountains, Xinjiang, China.</title>
        <authorList>
            <person name="Luo Y."/>
            <person name="Sheng H."/>
        </authorList>
    </citation>
    <scope>NUCLEOTIDE SEQUENCE [LARGE SCALE GENOMIC DNA]</scope>
    <source>
        <strain evidence="12 13">ZS60</strain>
    </source>
</reference>
<keyword evidence="5 9" id="KW-0732">Signal</keyword>